<evidence type="ECO:0000313" key="1">
    <source>
        <dbReference type="EMBL" id="MCH92332.1"/>
    </source>
</evidence>
<dbReference type="AlphaFoldDB" id="A0A392MYE1"/>
<sequence>MGRLLIGAAAVGLWLSIVIRDGSPPSLLCSPDFGSFLFCRILNRYTGVATLLFILFGKASVCLFPRSPQTVTCCLVRNLAGFVEPCSCYILPLLRLLVVIQWYLMMLLFEGLIARKSLLLVVCLMQQVVDGYIRYRVGSRIHSSFSKR</sequence>
<name>A0A392MYE1_9FABA</name>
<dbReference type="Proteomes" id="UP000265520">
    <property type="component" value="Unassembled WGS sequence"/>
</dbReference>
<organism evidence="1 2">
    <name type="scientific">Trifolium medium</name>
    <dbReference type="NCBI Taxonomy" id="97028"/>
    <lineage>
        <taxon>Eukaryota</taxon>
        <taxon>Viridiplantae</taxon>
        <taxon>Streptophyta</taxon>
        <taxon>Embryophyta</taxon>
        <taxon>Tracheophyta</taxon>
        <taxon>Spermatophyta</taxon>
        <taxon>Magnoliopsida</taxon>
        <taxon>eudicotyledons</taxon>
        <taxon>Gunneridae</taxon>
        <taxon>Pentapetalae</taxon>
        <taxon>rosids</taxon>
        <taxon>fabids</taxon>
        <taxon>Fabales</taxon>
        <taxon>Fabaceae</taxon>
        <taxon>Papilionoideae</taxon>
        <taxon>50 kb inversion clade</taxon>
        <taxon>NPAAA clade</taxon>
        <taxon>Hologalegina</taxon>
        <taxon>IRL clade</taxon>
        <taxon>Trifolieae</taxon>
        <taxon>Trifolium</taxon>
    </lineage>
</organism>
<evidence type="ECO:0000313" key="2">
    <source>
        <dbReference type="Proteomes" id="UP000265520"/>
    </source>
</evidence>
<dbReference type="EMBL" id="LXQA010022453">
    <property type="protein sequence ID" value="MCH92332.1"/>
    <property type="molecule type" value="Genomic_DNA"/>
</dbReference>
<accession>A0A392MYE1</accession>
<comment type="caution">
    <text evidence="1">The sequence shown here is derived from an EMBL/GenBank/DDBJ whole genome shotgun (WGS) entry which is preliminary data.</text>
</comment>
<proteinExistence type="predicted"/>
<keyword evidence="2" id="KW-1185">Reference proteome</keyword>
<reference evidence="1 2" key="1">
    <citation type="journal article" date="2018" name="Front. Plant Sci.">
        <title>Red Clover (Trifolium pratense) and Zigzag Clover (T. medium) - A Picture of Genomic Similarities and Differences.</title>
        <authorList>
            <person name="Dluhosova J."/>
            <person name="Istvanek J."/>
            <person name="Nedelnik J."/>
            <person name="Repkova J."/>
        </authorList>
    </citation>
    <scope>NUCLEOTIDE SEQUENCE [LARGE SCALE GENOMIC DNA]</scope>
    <source>
        <strain evidence="2">cv. 10/8</strain>
        <tissue evidence="1">Leaf</tissue>
    </source>
</reference>
<protein>
    <submittedName>
        <fullName evidence="1">Uncharacterized protein</fullName>
    </submittedName>
</protein>